<dbReference type="GO" id="GO:0005524">
    <property type="term" value="F:ATP binding"/>
    <property type="evidence" value="ECO:0007669"/>
    <property type="project" value="UniProtKB-KW"/>
</dbReference>
<name>A0A7X3S819_9HYPH</name>
<evidence type="ECO:0000256" key="4">
    <source>
        <dbReference type="PIRSR" id="PIRSR006806-1"/>
    </source>
</evidence>
<dbReference type="InterPro" id="IPR024185">
    <property type="entry name" value="FTHF_cligase-like_sf"/>
</dbReference>
<dbReference type="InterPro" id="IPR002698">
    <property type="entry name" value="FTHF_cligase"/>
</dbReference>
<dbReference type="GO" id="GO:0009396">
    <property type="term" value="P:folic acid-containing compound biosynthetic process"/>
    <property type="evidence" value="ECO:0007669"/>
    <property type="project" value="TreeGrafter"/>
</dbReference>
<evidence type="ECO:0000256" key="3">
    <source>
        <dbReference type="ARBA" id="ARBA00022840"/>
    </source>
</evidence>
<keyword evidence="2 4" id="KW-0547">Nucleotide-binding</keyword>
<evidence type="ECO:0000256" key="2">
    <source>
        <dbReference type="ARBA" id="ARBA00022741"/>
    </source>
</evidence>
<dbReference type="GO" id="GO:0046872">
    <property type="term" value="F:metal ion binding"/>
    <property type="evidence" value="ECO:0007669"/>
    <property type="project" value="UniProtKB-KW"/>
</dbReference>
<evidence type="ECO:0000313" key="6">
    <source>
        <dbReference type="EMBL" id="MXN65386.1"/>
    </source>
</evidence>
<comment type="caution">
    <text evidence="6">The sequence shown here is derived from an EMBL/GenBank/DDBJ whole genome shotgun (WGS) entry which is preliminary data.</text>
</comment>
<comment type="similarity">
    <text evidence="1 5">Belongs to the 5-formyltetrahydrofolate cyclo-ligase family.</text>
</comment>
<dbReference type="Pfam" id="PF01812">
    <property type="entry name" value="5-FTHF_cyc-lig"/>
    <property type="match status" value="1"/>
</dbReference>
<gene>
    <name evidence="6" type="ORF">GR183_10785</name>
</gene>
<reference evidence="6 7" key="1">
    <citation type="submission" date="2019-12" db="EMBL/GenBank/DDBJ databases">
        <authorList>
            <person name="Li M."/>
        </authorList>
    </citation>
    <scope>NUCLEOTIDE SEQUENCE [LARGE SCALE GENOMIC DNA]</scope>
    <source>
        <strain evidence="6 7">GBMRC 2046</strain>
    </source>
</reference>
<dbReference type="NCBIfam" id="TIGR02727">
    <property type="entry name" value="MTHFS_bact"/>
    <property type="match status" value="1"/>
</dbReference>
<dbReference type="EMBL" id="WUMV01000003">
    <property type="protein sequence ID" value="MXN65386.1"/>
    <property type="molecule type" value="Genomic_DNA"/>
</dbReference>
<dbReference type="Gene3D" id="3.40.50.10420">
    <property type="entry name" value="NagB/RpiA/CoA transferase-like"/>
    <property type="match status" value="1"/>
</dbReference>
<dbReference type="InterPro" id="IPR037171">
    <property type="entry name" value="NagB/RpiA_transferase-like"/>
</dbReference>
<keyword evidence="7" id="KW-1185">Reference proteome</keyword>
<dbReference type="AlphaFoldDB" id="A0A7X3S819"/>
<dbReference type="GO" id="GO:0030272">
    <property type="term" value="F:5-formyltetrahydrofolate cyclo-ligase activity"/>
    <property type="evidence" value="ECO:0007669"/>
    <property type="project" value="UniProtKB-EC"/>
</dbReference>
<accession>A0A7X3S819</accession>
<proteinExistence type="inferred from homology"/>
<dbReference type="Proteomes" id="UP000433101">
    <property type="component" value="Unassembled WGS sequence"/>
</dbReference>
<evidence type="ECO:0000256" key="1">
    <source>
        <dbReference type="ARBA" id="ARBA00010638"/>
    </source>
</evidence>
<keyword evidence="3 4" id="KW-0067">ATP-binding</keyword>
<evidence type="ECO:0000313" key="7">
    <source>
        <dbReference type="Proteomes" id="UP000433101"/>
    </source>
</evidence>
<evidence type="ECO:0000256" key="5">
    <source>
        <dbReference type="RuleBase" id="RU361279"/>
    </source>
</evidence>
<protein>
    <recommendedName>
        <fullName evidence="5">5-formyltetrahydrofolate cyclo-ligase</fullName>
        <ecNumber evidence="5">6.3.3.2</ecNumber>
    </recommendedName>
</protein>
<organism evidence="6 7">
    <name type="scientific">Stappia sediminis</name>
    <dbReference type="NCBI Taxonomy" id="2692190"/>
    <lineage>
        <taxon>Bacteria</taxon>
        <taxon>Pseudomonadati</taxon>
        <taxon>Pseudomonadota</taxon>
        <taxon>Alphaproteobacteria</taxon>
        <taxon>Hyphomicrobiales</taxon>
        <taxon>Stappiaceae</taxon>
        <taxon>Stappia</taxon>
    </lineage>
</organism>
<comment type="cofactor">
    <cofactor evidence="5">
        <name>Mg(2+)</name>
        <dbReference type="ChEBI" id="CHEBI:18420"/>
    </cofactor>
</comment>
<dbReference type="PIRSF" id="PIRSF006806">
    <property type="entry name" value="FTHF_cligase"/>
    <property type="match status" value="1"/>
</dbReference>
<dbReference type="RefSeq" id="WP_160775573.1">
    <property type="nucleotide sequence ID" value="NZ_WUMV01000003.1"/>
</dbReference>
<dbReference type="GO" id="GO:0035999">
    <property type="term" value="P:tetrahydrofolate interconversion"/>
    <property type="evidence" value="ECO:0007669"/>
    <property type="project" value="TreeGrafter"/>
</dbReference>
<sequence length="193" mass="20989">MTALSEIRSKKAELRRAALARRGTLSAEERIEASLDLAGRIGGLDIPPGTAVSAFWPIRDEIDPRPAMQILADRGHALCLPAIVDGELVFRRLDSETQLVQAGFGTVEPGPSAPVLSPEVMLVPLAAFDRRGHRIGYGKGYYDRAIAKLRRSGDPICIGIAFSIQEVEEVPFEDHDEPLRSIVTEGAVIHCPE</sequence>
<keyword evidence="5" id="KW-0460">Magnesium</keyword>
<dbReference type="EC" id="6.3.3.2" evidence="5"/>
<keyword evidence="6" id="KW-0436">Ligase</keyword>
<dbReference type="SUPFAM" id="SSF100950">
    <property type="entry name" value="NagB/RpiA/CoA transferase-like"/>
    <property type="match status" value="1"/>
</dbReference>
<keyword evidence="5" id="KW-0479">Metal-binding</keyword>
<feature type="binding site" evidence="4">
    <location>
        <begin position="11"/>
        <end position="15"/>
    </location>
    <ligand>
        <name>ATP</name>
        <dbReference type="ChEBI" id="CHEBI:30616"/>
    </ligand>
</feature>
<dbReference type="PANTHER" id="PTHR23407">
    <property type="entry name" value="ATPASE INHIBITOR/5-FORMYLTETRAHYDROFOLATE CYCLO-LIGASE"/>
    <property type="match status" value="1"/>
</dbReference>
<dbReference type="PANTHER" id="PTHR23407:SF1">
    <property type="entry name" value="5-FORMYLTETRAHYDROFOLATE CYCLO-LIGASE"/>
    <property type="match status" value="1"/>
</dbReference>
<feature type="binding site" evidence="4">
    <location>
        <begin position="134"/>
        <end position="142"/>
    </location>
    <ligand>
        <name>ATP</name>
        <dbReference type="ChEBI" id="CHEBI:30616"/>
    </ligand>
</feature>
<comment type="catalytic activity">
    <reaction evidence="5">
        <text>(6S)-5-formyl-5,6,7,8-tetrahydrofolate + ATP = (6R)-5,10-methenyltetrahydrofolate + ADP + phosphate</text>
        <dbReference type="Rhea" id="RHEA:10488"/>
        <dbReference type="ChEBI" id="CHEBI:30616"/>
        <dbReference type="ChEBI" id="CHEBI:43474"/>
        <dbReference type="ChEBI" id="CHEBI:57455"/>
        <dbReference type="ChEBI" id="CHEBI:57457"/>
        <dbReference type="ChEBI" id="CHEBI:456216"/>
        <dbReference type="EC" id="6.3.3.2"/>
    </reaction>
</comment>
<feature type="binding site" evidence="4">
    <location>
        <position position="61"/>
    </location>
    <ligand>
        <name>substrate</name>
    </ligand>
</feature>